<accession>A0AAD4UQC7</accession>
<evidence type="ECO:0000313" key="2">
    <source>
        <dbReference type="Proteomes" id="UP001054821"/>
    </source>
</evidence>
<proteinExistence type="predicted"/>
<name>A0AAD4UQC7_PRUDU</name>
<dbReference type="EMBL" id="JAJFAZ020000040">
    <property type="protein sequence ID" value="KAI5311315.1"/>
    <property type="molecule type" value="Genomic_DNA"/>
</dbReference>
<protein>
    <submittedName>
        <fullName evidence="1">Uncharacterized protein</fullName>
    </submittedName>
</protein>
<dbReference type="AlphaFoldDB" id="A0AAD4UQC7"/>
<organism evidence="1 2">
    <name type="scientific">Prunus dulcis</name>
    <name type="common">Almond</name>
    <name type="synonym">Amygdalus dulcis</name>
    <dbReference type="NCBI Taxonomy" id="3755"/>
    <lineage>
        <taxon>Eukaryota</taxon>
        <taxon>Viridiplantae</taxon>
        <taxon>Streptophyta</taxon>
        <taxon>Embryophyta</taxon>
        <taxon>Tracheophyta</taxon>
        <taxon>Spermatophyta</taxon>
        <taxon>Magnoliopsida</taxon>
        <taxon>eudicotyledons</taxon>
        <taxon>Gunneridae</taxon>
        <taxon>Pentapetalae</taxon>
        <taxon>rosids</taxon>
        <taxon>fabids</taxon>
        <taxon>Rosales</taxon>
        <taxon>Rosaceae</taxon>
        <taxon>Amygdaloideae</taxon>
        <taxon>Amygdaleae</taxon>
        <taxon>Prunus</taxon>
    </lineage>
</organism>
<comment type="caution">
    <text evidence="1">The sequence shown here is derived from an EMBL/GenBank/DDBJ whole genome shotgun (WGS) entry which is preliminary data.</text>
</comment>
<sequence length="208" mass="24820">MNPKENRVHYEKENLGCFKVQKGRAWWGLENVLRKRDFEDYRSWTRLCLHCTSQELHARDSHSLIQSTGSSAWFNSVLYRRRYVVRRMSFRERMPEKDVKVSTVMDTKNRLSSKTKIKYDALDKLNEELVMHLHLKKAQSLIVAVMVICNCQMRRTVVMMSLSMKVMDTIKMLKPDKAKMTYVANDEFNGFNYNDEYNYDEECNFDEL</sequence>
<dbReference type="Proteomes" id="UP001054821">
    <property type="component" value="Unassembled WGS sequence"/>
</dbReference>
<evidence type="ECO:0000313" key="1">
    <source>
        <dbReference type="EMBL" id="KAI5311315.1"/>
    </source>
</evidence>
<reference evidence="1 2" key="1">
    <citation type="journal article" date="2022" name="G3 (Bethesda)">
        <title>Whole-genome sequence and methylome profiling of the almond [Prunus dulcis (Mill.) D.A. Webb] cultivar 'Nonpareil'.</title>
        <authorList>
            <person name="D'Amico-Willman K.M."/>
            <person name="Ouma W.Z."/>
            <person name="Meulia T."/>
            <person name="Sideli G.M."/>
            <person name="Gradziel T.M."/>
            <person name="Fresnedo-Ramirez J."/>
        </authorList>
    </citation>
    <scope>NUCLEOTIDE SEQUENCE [LARGE SCALE GENOMIC DNA]</scope>
    <source>
        <strain evidence="1">Clone GOH B32 T37-40</strain>
    </source>
</reference>
<keyword evidence="2" id="KW-1185">Reference proteome</keyword>
<gene>
    <name evidence="1" type="ORF">L3X38_000093</name>
</gene>